<feature type="region of interest" description="Disordered" evidence="1">
    <location>
        <begin position="401"/>
        <end position="420"/>
    </location>
</feature>
<feature type="region of interest" description="Disordered" evidence="1">
    <location>
        <begin position="239"/>
        <end position="393"/>
    </location>
</feature>
<reference evidence="2 3" key="1">
    <citation type="journal article" date="2012" name="New Phytol.">
        <title>Insight into trade-off between wood decay and parasitism from the genome of a fungal forest pathogen.</title>
        <authorList>
            <person name="Olson A."/>
            <person name="Aerts A."/>
            <person name="Asiegbu F."/>
            <person name="Belbahri L."/>
            <person name="Bouzid O."/>
            <person name="Broberg A."/>
            <person name="Canback B."/>
            <person name="Coutinho P.M."/>
            <person name="Cullen D."/>
            <person name="Dalman K."/>
            <person name="Deflorio G."/>
            <person name="van Diepen L.T."/>
            <person name="Dunand C."/>
            <person name="Duplessis S."/>
            <person name="Durling M."/>
            <person name="Gonthier P."/>
            <person name="Grimwood J."/>
            <person name="Fossdal C.G."/>
            <person name="Hansson D."/>
            <person name="Henrissat B."/>
            <person name="Hietala A."/>
            <person name="Himmelstrand K."/>
            <person name="Hoffmeister D."/>
            <person name="Hogberg N."/>
            <person name="James T.Y."/>
            <person name="Karlsson M."/>
            <person name="Kohler A."/>
            <person name="Kues U."/>
            <person name="Lee Y.H."/>
            <person name="Lin Y.C."/>
            <person name="Lind M."/>
            <person name="Lindquist E."/>
            <person name="Lombard V."/>
            <person name="Lucas S."/>
            <person name="Lunden K."/>
            <person name="Morin E."/>
            <person name="Murat C."/>
            <person name="Park J."/>
            <person name="Raffaello T."/>
            <person name="Rouze P."/>
            <person name="Salamov A."/>
            <person name="Schmutz J."/>
            <person name="Solheim H."/>
            <person name="Stahlberg J."/>
            <person name="Velez H."/>
            <person name="de Vries R.P."/>
            <person name="Wiebenga A."/>
            <person name="Woodward S."/>
            <person name="Yakovlev I."/>
            <person name="Garbelotto M."/>
            <person name="Martin F."/>
            <person name="Grigoriev I.V."/>
            <person name="Stenlid J."/>
        </authorList>
    </citation>
    <scope>NUCLEOTIDE SEQUENCE [LARGE SCALE GENOMIC DNA]</scope>
    <source>
        <strain evidence="2 3">TC 32-1</strain>
    </source>
</reference>
<feature type="compositionally biased region" description="Polar residues" evidence="1">
    <location>
        <begin position="361"/>
        <end position="385"/>
    </location>
</feature>
<dbReference type="InParanoid" id="W4JMS0"/>
<dbReference type="GeneID" id="20667954"/>
<proteinExistence type="predicted"/>
<gene>
    <name evidence="2" type="ORF">HETIRDRAFT_164961</name>
</gene>
<dbReference type="AlphaFoldDB" id="W4JMS0"/>
<accession>W4JMS0</accession>
<dbReference type="HOGENOM" id="CLU_481512_0_0_1"/>
<feature type="compositionally biased region" description="Polar residues" evidence="1">
    <location>
        <begin position="118"/>
        <end position="128"/>
    </location>
</feature>
<evidence type="ECO:0000313" key="2">
    <source>
        <dbReference type="EMBL" id="ETW74818.1"/>
    </source>
</evidence>
<feature type="region of interest" description="Disordered" evidence="1">
    <location>
        <begin position="507"/>
        <end position="566"/>
    </location>
</feature>
<dbReference type="EMBL" id="KI925467">
    <property type="protein sequence ID" value="ETW74818.1"/>
    <property type="molecule type" value="Genomic_DNA"/>
</dbReference>
<protein>
    <submittedName>
        <fullName evidence="2">Uncharacterized protein</fullName>
    </submittedName>
</protein>
<evidence type="ECO:0000256" key="1">
    <source>
        <dbReference type="SAM" id="MobiDB-lite"/>
    </source>
</evidence>
<dbReference type="KEGG" id="hir:HETIRDRAFT_164961"/>
<sequence length="566" mass="61360">MSQYNFNFDYSEQASLVNVNGFPGNSMVDTDVWFNEPYATSSTTSWDEEQRPLFVEQTDASFTLSTSGSASPNGSLSMTPFLDPQLLNAVASSSSKPARANHRFTPYPASNPARPRHTSLSPPSHQVQNDGFFAAGQAQPGPLNGAYSFPGQPSLPPQHCEAPSATYPPMEYWTASSTAGMAQQWDARTEYVLGWADSLPNNYAQHTTGPECIPDGFQYIPDVSATGFTIPLSYPYDATPGPSQPYHPYLQQPPSLGPPPPAHNIHATDPGPSRRRRNHSSGMRLIPGGMPQPSAYPISSLPAPPLTHAHAQYPTASPPSDLTPPEPRHPQPTRSRKRRAPAEDEEEKPKAKRRKSGPSHAEQSSATSQVGCTPAGVQSPSTITFDTEEPEDDLQSLAAPNHVTHGAAGPPEASTGFTPQRTPEGRYLCLVPGCRKTCTTLDDVKRHVGTVQAHASFRELDGWDAFKLKYEIKERHLNGSCPICGVVKRRDTSGRHEESKIHLRNLKRAADRKGQSNGECLLTNGPKASSSKAPVGVDLGKRTRKSENSTSKAPPSTKGRTRTHQL</sequence>
<keyword evidence="3" id="KW-1185">Reference proteome</keyword>
<organism evidence="2 3">
    <name type="scientific">Heterobasidion irregulare (strain TC 32-1)</name>
    <dbReference type="NCBI Taxonomy" id="747525"/>
    <lineage>
        <taxon>Eukaryota</taxon>
        <taxon>Fungi</taxon>
        <taxon>Dikarya</taxon>
        <taxon>Basidiomycota</taxon>
        <taxon>Agaricomycotina</taxon>
        <taxon>Agaricomycetes</taxon>
        <taxon>Russulales</taxon>
        <taxon>Bondarzewiaceae</taxon>
        <taxon>Heterobasidion</taxon>
        <taxon>Heterobasidion annosum species complex</taxon>
    </lineage>
</organism>
<dbReference type="Proteomes" id="UP000030671">
    <property type="component" value="Unassembled WGS sequence"/>
</dbReference>
<name>W4JMS0_HETIT</name>
<evidence type="ECO:0000313" key="3">
    <source>
        <dbReference type="Proteomes" id="UP000030671"/>
    </source>
</evidence>
<dbReference type="RefSeq" id="XP_009553293.1">
    <property type="nucleotide sequence ID" value="XM_009554998.1"/>
</dbReference>
<feature type="region of interest" description="Disordered" evidence="1">
    <location>
        <begin position="92"/>
        <end position="128"/>
    </location>
</feature>